<evidence type="ECO:0000313" key="2">
    <source>
        <dbReference type="EMBL" id="OAD65659.1"/>
    </source>
</evidence>
<reference evidence="2" key="1">
    <citation type="submission" date="2015-06" db="EMBL/GenBank/DDBJ databases">
        <title>Expansion of signal transduction pathways in fungi by whole-genome duplication.</title>
        <authorList>
            <consortium name="DOE Joint Genome Institute"/>
            <person name="Corrochano L.M."/>
            <person name="Kuo A."/>
            <person name="Marcet-Houben M."/>
            <person name="Polaino S."/>
            <person name="Salamov A."/>
            <person name="Villalobos J.M."/>
            <person name="Alvarez M.I."/>
            <person name="Avalos J."/>
            <person name="Benito E.P."/>
            <person name="Benoit I."/>
            <person name="Burger G."/>
            <person name="Camino L.P."/>
            <person name="Canovas D."/>
            <person name="Cerda-Olmedo E."/>
            <person name="Cheng J.-F."/>
            <person name="Dominguez A."/>
            <person name="Elias M."/>
            <person name="Eslava A.P."/>
            <person name="Glaser F."/>
            <person name="Grimwood J."/>
            <person name="Gutierrez G."/>
            <person name="Heitman J."/>
            <person name="Henrissat B."/>
            <person name="Iturriaga E.A."/>
            <person name="Lang B.F."/>
            <person name="Lavin J.L."/>
            <person name="Lee S."/>
            <person name="Li W."/>
            <person name="Lindquist E."/>
            <person name="Lopez-Garcia S."/>
            <person name="Luque E.M."/>
            <person name="Marcos A.T."/>
            <person name="Martin J."/>
            <person name="Mccluskey K."/>
            <person name="Medina H.R."/>
            <person name="Miralles-Duran A."/>
            <person name="Miyazaki A."/>
            <person name="Munoz-Torres E."/>
            <person name="Oguiza J.A."/>
            <person name="Ohm R."/>
            <person name="Olmedo M."/>
            <person name="Orejas M."/>
            <person name="Ortiz-Castellanos L."/>
            <person name="Pisabarro A.G."/>
            <person name="Rodriguez-Romero J."/>
            <person name="Ruiz-Herrera J."/>
            <person name="Ruiz-Vazquez R."/>
            <person name="Sanz C."/>
            <person name="Schackwitz W."/>
            <person name="Schmutz J."/>
            <person name="Shahriari M."/>
            <person name="Shelest E."/>
            <person name="Silva-Franco F."/>
            <person name="Soanes D."/>
            <person name="Syed K."/>
            <person name="Tagua V.G."/>
            <person name="Talbot N.J."/>
            <person name="Thon M."/>
            <person name="De Vries R.P."/>
            <person name="Wiebenga A."/>
            <person name="Yadav J.S."/>
            <person name="Braun E.L."/>
            <person name="Baker S."/>
            <person name="Garre V."/>
            <person name="Horwitz B."/>
            <person name="Torres-Martinez S."/>
            <person name="Idnurm A."/>
            <person name="Herrera-Estrella A."/>
            <person name="Gabaldon T."/>
            <person name="Grigoriev I.V."/>
        </authorList>
    </citation>
    <scope>NUCLEOTIDE SEQUENCE [LARGE SCALE GENOMIC DNA]</scope>
    <source>
        <strain evidence="2">NRRL 1555</strain>
    </source>
</reference>
<gene>
    <name evidence="2" type="ORF">PHYBLDRAFT_153137</name>
    <name evidence="1" type="ORF">PHYBLDRAFT_153848</name>
</gene>
<protein>
    <submittedName>
        <fullName evidence="2">Uncharacterized protein</fullName>
    </submittedName>
</protein>
<organism evidence="2 3">
    <name type="scientific">Phycomyces blakesleeanus (strain ATCC 8743b / DSM 1359 / FGSC 10004 / NBRC 33097 / NRRL 1555)</name>
    <dbReference type="NCBI Taxonomy" id="763407"/>
    <lineage>
        <taxon>Eukaryota</taxon>
        <taxon>Fungi</taxon>
        <taxon>Fungi incertae sedis</taxon>
        <taxon>Mucoromycota</taxon>
        <taxon>Mucoromycotina</taxon>
        <taxon>Mucoromycetes</taxon>
        <taxon>Mucorales</taxon>
        <taxon>Phycomycetaceae</taxon>
        <taxon>Phycomyces</taxon>
    </lineage>
</organism>
<dbReference type="EMBL" id="KV441045">
    <property type="protein sequence ID" value="OAD65043.1"/>
    <property type="molecule type" value="Genomic_DNA"/>
</dbReference>
<dbReference type="RefSeq" id="XP_018283083.1">
    <property type="nucleotide sequence ID" value="XM_018433276.1"/>
</dbReference>
<dbReference type="Proteomes" id="UP000077315">
    <property type="component" value="Unassembled WGS sequence"/>
</dbReference>
<dbReference type="GeneID" id="28994182"/>
<evidence type="ECO:0000313" key="1">
    <source>
        <dbReference type="EMBL" id="OAD65043.1"/>
    </source>
</evidence>
<accession>A0A167JBN0</accession>
<reference evidence="3" key="2">
    <citation type="submission" date="2015-06" db="EMBL/GenBank/DDBJ databases">
        <title>Expansion of signal transduction pathways in fungi by whole-genome duplication.</title>
        <authorList>
            <consortium name="DOE Joint Genome Institute"/>
            <person name="Corrochano L.M."/>
            <person name="Kuo A."/>
            <person name="Marcet-Houben M."/>
            <person name="Polaino S."/>
            <person name="Salamov A."/>
            <person name="Villalobos J.M."/>
            <person name="Alvarez M.I."/>
            <person name="Avalos J."/>
            <person name="Benito E.P."/>
            <person name="Benoit I."/>
            <person name="Burger G."/>
            <person name="Camino L.P."/>
            <person name="Canovas D."/>
            <person name="Cerda-Olmedo E."/>
            <person name="Cheng J.-F."/>
            <person name="Dominguez A."/>
            <person name="Elias M."/>
            <person name="Eslava A.P."/>
            <person name="Glaser F."/>
            <person name="Grimwood J."/>
            <person name="Gutierrez G."/>
            <person name="Heitman J."/>
            <person name="Henrissat B."/>
            <person name="Iturriaga E.A."/>
            <person name="Lang B.F."/>
            <person name="Lavin J.L."/>
            <person name="Lee S."/>
            <person name="Li W."/>
            <person name="Lindquist E."/>
            <person name="Lopez-Garcia S."/>
            <person name="Luque E.M."/>
            <person name="Marcos A.T."/>
            <person name="Martin J."/>
            <person name="McCluskey K."/>
            <person name="Medina H.R."/>
            <person name="Miralles-Duran A."/>
            <person name="Miyazaki A."/>
            <person name="Munoz-Torres E."/>
            <person name="Oguiza J.A."/>
            <person name="Ohm R."/>
            <person name="Olmedo M."/>
            <person name="Orejas M."/>
            <person name="Ortiz-Castellanos L."/>
            <person name="Pisabarro A.G."/>
            <person name="Rodriguez-Romero J."/>
            <person name="Ruiz-Herrera J."/>
            <person name="Ruiz-Vazquez R."/>
            <person name="Sanz C."/>
            <person name="Schackwitz W."/>
            <person name="Schmutz J."/>
            <person name="Shahriari M."/>
            <person name="Shelest E."/>
            <person name="Silva-Franco F."/>
            <person name="Soanes D."/>
            <person name="Syed K."/>
            <person name="Tagua V.G."/>
            <person name="Talbot N.J."/>
            <person name="Thon M."/>
            <person name="De vries R.P."/>
            <person name="Wiebenga A."/>
            <person name="Yadav J.S."/>
            <person name="Braun E.L."/>
            <person name="Baker S."/>
            <person name="Garre V."/>
            <person name="Horwitz B."/>
            <person name="Torres-Martinez S."/>
            <person name="Idnurm A."/>
            <person name="Herrera-Estrella A."/>
            <person name="Gabaldon T."/>
            <person name="Grigoriev I.V."/>
        </authorList>
    </citation>
    <scope>NUCLEOTIDE SEQUENCE [LARGE SCALE GENOMIC DNA]</scope>
    <source>
        <strain evidence="3">NRRL 1555(-)</strain>
    </source>
</reference>
<dbReference type="EMBL" id="KV441008">
    <property type="protein sequence ID" value="OAD65659.1"/>
    <property type="molecule type" value="Genomic_DNA"/>
</dbReference>
<dbReference type="AlphaFoldDB" id="A0A167JBN0"/>
<name>A0A167JBN0_PHYB8</name>
<evidence type="ECO:0000313" key="3">
    <source>
        <dbReference type="Proteomes" id="UP000077315"/>
    </source>
</evidence>
<dbReference type="RefSeq" id="XP_018283699.1">
    <property type="nucleotide sequence ID" value="XM_018433074.1"/>
</dbReference>
<dbReference type="GeneID" id="28993980"/>
<keyword evidence="3" id="KW-1185">Reference proteome</keyword>
<sequence length="75" mass="8762">MQNDDDDNHQKLMMEINMDAKESLFLEYLEYTNNYINAIHSAPSLNIQRGIAVFPFIYPERSNAQTKCQLSKADY</sequence>
<dbReference type="VEuPathDB" id="FungiDB:PHYBLDRAFT_153137"/>
<proteinExistence type="predicted"/>
<dbReference type="VEuPathDB" id="FungiDB:PHYBLDRAFT_153848"/>